<feature type="transmembrane region" description="Helical" evidence="1">
    <location>
        <begin position="6"/>
        <end position="27"/>
    </location>
</feature>
<keyword evidence="1" id="KW-0472">Membrane</keyword>
<sequence length="76" mass="8385">MMDWIPIVLVTFKLLVLAIGMFFAIKWHYDQGKKLATNAVLRAGGKVAAIFMLSLLGLGLFTLVLARTFGLDLSFP</sequence>
<name>A0A318JEJ4_9BURK</name>
<dbReference type="EMBL" id="QJKB01000002">
    <property type="protein sequence ID" value="PXX45213.1"/>
    <property type="molecule type" value="Genomic_DNA"/>
</dbReference>
<keyword evidence="1" id="KW-0812">Transmembrane</keyword>
<protein>
    <recommendedName>
        <fullName evidence="4">DUF1146 domain-containing protein</fullName>
    </recommendedName>
</protein>
<evidence type="ECO:0000313" key="3">
    <source>
        <dbReference type="Proteomes" id="UP000247792"/>
    </source>
</evidence>
<evidence type="ECO:0000256" key="1">
    <source>
        <dbReference type="SAM" id="Phobius"/>
    </source>
</evidence>
<dbReference type="OrthoDB" id="8666115at2"/>
<evidence type="ECO:0008006" key="4">
    <source>
        <dbReference type="Google" id="ProtNLM"/>
    </source>
</evidence>
<evidence type="ECO:0000313" key="2">
    <source>
        <dbReference type="EMBL" id="PXX45213.1"/>
    </source>
</evidence>
<dbReference type="Proteomes" id="UP000247792">
    <property type="component" value="Unassembled WGS sequence"/>
</dbReference>
<keyword evidence="1" id="KW-1133">Transmembrane helix</keyword>
<keyword evidence="3" id="KW-1185">Reference proteome</keyword>
<gene>
    <name evidence="2" type="ORF">DFR42_102441</name>
</gene>
<proteinExistence type="predicted"/>
<comment type="caution">
    <text evidence="2">The sequence shown here is derived from an EMBL/GenBank/DDBJ whole genome shotgun (WGS) entry which is preliminary data.</text>
</comment>
<feature type="transmembrane region" description="Helical" evidence="1">
    <location>
        <begin position="47"/>
        <end position="66"/>
    </location>
</feature>
<reference evidence="2 3" key="1">
    <citation type="submission" date="2018-05" db="EMBL/GenBank/DDBJ databases">
        <title>Genomic Encyclopedia of Type Strains, Phase IV (KMG-IV): sequencing the most valuable type-strain genomes for metagenomic binning, comparative biology and taxonomic classification.</title>
        <authorList>
            <person name="Goeker M."/>
        </authorList>
    </citation>
    <scope>NUCLEOTIDE SEQUENCE [LARGE SCALE GENOMIC DNA]</scope>
    <source>
        <strain evidence="2 3">DSM 19792</strain>
    </source>
</reference>
<organism evidence="2 3">
    <name type="scientific">Undibacterium pigrum</name>
    <dbReference type="NCBI Taxonomy" id="401470"/>
    <lineage>
        <taxon>Bacteria</taxon>
        <taxon>Pseudomonadati</taxon>
        <taxon>Pseudomonadota</taxon>
        <taxon>Betaproteobacteria</taxon>
        <taxon>Burkholderiales</taxon>
        <taxon>Oxalobacteraceae</taxon>
        <taxon>Undibacterium</taxon>
    </lineage>
</organism>
<dbReference type="AlphaFoldDB" id="A0A318JEJ4"/>
<dbReference type="RefSeq" id="WP_110254670.1">
    <property type="nucleotide sequence ID" value="NZ_QJKB01000002.1"/>
</dbReference>
<accession>A0A318JEJ4</accession>